<sequence>MVPKVGKRLDVSDHPWVEIGMEISARRGRVGLCRYGEVTFLTGSVTKRQDDDAEAGLC</sequence>
<proteinExistence type="predicted"/>
<evidence type="ECO:0000313" key="2">
    <source>
        <dbReference type="Proteomes" id="UP001500542"/>
    </source>
</evidence>
<reference evidence="1 2" key="1">
    <citation type="journal article" date="2019" name="Int. J. Syst. Evol. Microbiol.">
        <title>The Global Catalogue of Microorganisms (GCM) 10K type strain sequencing project: providing services to taxonomists for standard genome sequencing and annotation.</title>
        <authorList>
            <consortium name="The Broad Institute Genomics Platform"/>
            <consortium name="The Broad Institute Genome Sequencing Center for Infectious Disease"/>
            <person name="Wu L."/>
            <person name="Ma J."/>
        </authorList>
    </citation>
    <scope>NUCLEOTIDE SEQUENCE [LARGE SCALE GENOMIC DNA]</scope>
    <source>
        <strain evidence="1 2">JCM 10977</strain>
    </source>
</reference>
<comment type="caution">
    <text evidence="1">The sequence shown here is derived from an EMBL/GenBank/DDBJ whole genome shotgun (WGS) entry which is preliminary data.</text>
</comment>
<evidence type="ECO:0000313" key="1">
    <source>
        <dbReference type="EMBL" id="GAA0945009.1"/>
    </source>
</evidence>
<dbReference type="Proteomes" id="UP001500542">
    <property type="component" value="Unassembled WGS sequence"/>
</dbReference>
<keyword evidence="2" id="KW-1185">Reference proteome</keyword>
<accession>A0ABN1QN65</accession>
<name>A0ABN1QN65_9ACTN</name>
<dbReference type="EMBL" id="BAAAHK010000008">
    <property type="protein sequence ID" value="GAA0945009.1"/>
    <property type="molecule type" value="Genomic_DNA"/>
</dbReference>
<protein>
    <submittedName>
        <fullName evidence="1">Uncharacterized protein</fullName>
    </submittedName>
</protein>
<gene>
    <name evidence="1" type="ORF">GCM10009554_39570</name>
</gene>
<organism evidence="1 2">
    <name type="scientific">Kribbella koreensis</name>
    <dbReference type="NCBI Taxonomy" id="57909"/>
    <lineage>
        <taxon>Bacteria</taxon>
        <taxon>Bacillati</taxon>
        <taxon>Actinomycetota</taxon>
        <taxon>Actinomycetes</taxon>
        <taxon>Propionibacteriales</taxon>
        <taxon>Kribbellaceae</taxon>
        <taxon>Kribbella</taxon>
    </lineage>
</organism>